<proteinExistence type="predicted"/>
<organism evidence="1 2">
    <name type="scientific">Halomarina salina</name>
    <dbReference type="NCBI Taxonomy" id="1872699"/>
    <lineage>
        <taxon>Archaea</taxon>
        <taxon>Methanobacteriati</taxon>
        <taxon>Methanobacteriota</taxon>
        <taxon>Stenosarchaea group</taxon>
        <taxon>Halobacteria</taxon>
        <taxon>Halobacteriales</taxon>
        <taxon>Natronomonadaceae</taxon>
        <taxon>Halomarina</taxon>
    </lineage>
</organism>
<gene>
    <name evidence="1" type="ORF">ACFPYI_21830</name>
</gene>
<accession>A0ABD5RV90</accession>
<evidence type="ECO:0000313" key="1">
    <source>
        <dbReference type="EMBL" id="MFC5973969.1"/>
    </source>
</evidence>
<sequence>MSTNLEAVINPLIAGCDEGFIPDELHVTKNPGVSEQFDDITAMMERVVIEYGGDAPELFVTQLEEETDFHGIVDHFRAPIARVQEEGGTTAVDVTPGRKFMSAIAFQAGIQFEADHVYYLYVSNNQFYGRLYPDVPRPVAEFFDFQEVF</sequence>
<name>A0ABD5RV90_9EURY</name>
<dbReference type="AlphaFoldDB" id="A0ABD5RV90"/>
<evidence type="ECO:0000313" key="2">
    <source>
        <dbReference type="Proteomes" id="UP001596099"/>
    </source>
</evidence>
<dbReference type="EMBL" id="JBHSQH010000009">
    <property type="protein sequence ID" value="MFC5973969.1"/>
    <property type="molecule type" value="Genomic_DNA"/>
</dbReference>
<protein>
    <submittedName>
        <fullName evidence="1">Uncharacterized protein</fullName>
    </submittedName>
</protein>
<reference evidence="1 2" key="1">
    <citation type="journal article" date="2019" name="Int. J. Syst. Evol. Microbiol.">
        <title>The Global Catalogue of Microorganisms (GCM) 10K type strain sequencing project: providing services to taxonomists for standard genome sequencing and annotation.</title>
        <authorList>
            <consortium name="The Broad Institute Genomics Platform"/>
            <consortium name="The Broad Institute Genome Sequencing Center for Infectious Disease"/>
            <person name="Wu L."/>
            <person name="Ma J."/>
        </authorList>
    </citation>
    <scope>NUCLEOTIDE SEQUENCE [LARGE SCALE GENOMIC DNA]</scope>
    <source>
        <strain evidence="1 2">CGMCC 1.12543</strain>
    </source>
</reference>
<keyword evidence="2" id="KW-1185">Reference proteome</keyword>
<dbReference type="Gene3D" id="3.40.50.10770">
    <property type="entry name" value="Hypothetical protein VC1899 like domain (Restriction endonuclease-like)"/>
    <property type="match status" value="1"/>
</dbReference>
<comment type="caution">
    <text evidence="1">The sequence shown here is derived from an EMBL/GenBank/DDBJ whole genome shotgun (WGS) entry which is preliminary data.</text>
</comment>
<dbReference type="RefSeq" id="WP_247420989.1">
    <property type="nucleotide sequence ID" value="NZ_JALLGW010000004.1"/>
</dbReference>
<dbReference type="Proteomes" id="UP001596099">
    <property type="component" value="Unassembled WGS sequence"/>
</dbReference>